<reference evidence="3" key="1">
    <citation type="submission" date="2010-12" db="EMBL/GenBank/DDBJ databases">
        <title>Complete sequence of Variovorax paradoxus EPS.</title>
        <authorList>
            <consortium name="US DOE Joint Genome Institute"/>
            <person name="Lucas S."/>
            <person name="Copeland A."/>
            <person name="Lapidus A."/>
            <person name="Cheng J.-F."/>
            <person name="Goodwin L."/>
            <person name="Pitluck S."/>
            <person name="Teshima H."/>
            <person name="Detter J.C."/>
            <person name="Han C."/>
            <person name="Tapia R."/>
            <person name="Land M."/>
            <person name="Hauser L."/>
            <person name="Kyrpides N."/>
            <person name="Ivanova N."/>
            <person name="Ovchinnikova G."/>
            <person name="Orwin P."/>
            <person name="Han J.-I.G."/>
            <person name="Woyke T."/>
        </authorList>
    </citation>
    <scope>NUCLEOTIDE SEQUENCE [LARGE SCALE GENOMIC DNA]</scope>
    <source>
        <strain evidence="3">EPS</strain>
    </source>
</reference>
<protein>
    <submittedName>
        <fullName evidence="2">Uncharacterized protein</fullName>
    </submittedName>
</protein>
<accession>E6V7N7</accession>
<dbReference type="AlphaFoldDB" id="E6V7N7"/>
<name>E6V7N7_VARPE</name>
<evidence type="ECO:0000313" key="3">
    <source>
        <dbReference type="Proteomes" id="UP000008917"/>
    </source>
</evidence>
<gene>
    <name evidence="2" type="ordered locus">Varpa_1840</name>
</gene>
<feature type="region of interest" description="Disordered" evidence="1">
    <location>
        <begin position="74"/>
        <end position="96"/>
    </location>
</feature>
<dbReference type="RefSeq" id="WP_013540289.1">
    <property type="nucleotide sequence ID" value="NC_014931.1"/>
</dbReference>
<dbReference type="HOGENOM" id="CLU_183871_0_0_4"/>
<sequence length="96" mass="10934">MPRHPIHSSTITLKLPFGMESDKEITALRAAGIPVDALGNAERGFLFVRFSDGWRSQANVFRWFAGDLGQRIRHDDIQHPPRQRGRRFQAARPLAD</sequence>
<dbReference type="KEGG" id="vpe:Varpa_1840"/>
<dbReference type="Proteomes" id="UP000008917">
    <property type="component" value="Chromosome"/>
</dbReference>
<dbReference type="EMBL" id="CP002417">
    <property type="protein sequence ID" value="ADU36050.1"/>
    <property type="molecule type" value="Genomic_DNA"/>
</dbReference>
<evidence type="ECO:0000256" key="1">
    <source>
        <dbReference type="SAM" id="MobiDB-lite"/>
    </source>
</evidence>
<organism evidence="2 3">
    <name type="scientific">Variovorax paradoxus (strain EPS)</name>
    <dbReference type="NCBI Taxonomy" id="595537"/>
    <lineage>
        <taxon>Bacteria</taxon>
        <taxon>Pseudomonadati</taxon>
        <taxon>Pseudomonadota</taxon>
        <taxon>Betaproteobacteria</taxon>
        <taxon>Burkholderiales</taxon>
        <taxon>Comamonadaceae</taxon>
        <taxon>Variovorax</taxon>
    </lineage>
</organism>
<evidence type="ECO:0000313" key="2">
    <source>
        <dbReference type="EMBL" id="ADU36050.1"/>
    </source>
</evidence>
<reference evidence="2 3" key="2">
    <citation type="journal article" date="2013" name="Genome Announc.">
        <title>Genome of the Root-Associated Plant Growth-Promoting Bacterium Variovorax paradoxus Strain EPS.</title>
        <authorList>
            <person name="Han J.I."/>
            <person name="Spain J.C."/>
            <person name="Leadbetter J.R."/>
            <person name="Ovchinnikova G."/>
            <person name="Goodwin L.A."/>
            <person name="Han C.S."/>
            <person name="Woyke T."/>
            <person name="Davenport K.W."/>
            <person name="Orwin P.M."/>
        </authorList>
    </citation>
    <scope>NUCLEOTIDE SEQUENCE [LARGE SCALE GENOMIC DNA]</scope>
    <source>
        <strain evidence="2 3">EPS</strain>
    </source>
</reference>
<proteinExistence type="predicted"/>